<accession>A0A4P9YZW7</accession>
<dbReference type="Proteomes" id="UP000278143">
    <property type="component" value="Unassembled WGS sequence"/>
</dbReference>
<dbReference type="AlphaFoldDB" id="A0A4P9YZW7"/>
<feature type="region of interest" description="Disordered" evidence="1">
    <location>
        <begin position="293"/>
        <end position="324"/>
    </location>
</feature>
<protein>
    <submittedName>
        <fullName evidence="2">Uncharacterized protein</fullName>
    </submittedName>
</protein>
<dbReference type="Gene3D" id="1.20.120.20">
    <property type="entry name" value="Apolipoprotein"/>
    <property type="match status" value="1"/>
</dbReference>
<dbReference type="PANTHER" id="PTHR47372:SF11">
    <property type="entry name" value="RE19971P"/>
    <property type="match status" value="1"/>
</dbReference>
<dbReference type="PANTHER" id="PTHR47372">
    <property type="entry name" value="DAUER UP-REGULATED-RELATED"/>
    <property type="match status" value="1"/>
</dbReference>
<sequence>MFSIPFATAAAIAGPTVAAIGTIAYAFRHPDVDDVDEHGRRRSWLRSSPEELSRRRSLEHGQHVASNDVQYQHGRLQRDTTGPDLVSRARQGLEQTGEDARQAMRTAGDRLSEAGQQTIDRTREMAQSVRTTAGDAWDRTREAEAEAVNKTRSWFDWASGRGGSSEGSDEAMGQRVADTASDIAASSQGARRDFSDAASRAGDAIGDMAGAASDTVQRTASEGMNATRSKLSQMKDEVNEGYNDAKERMSNVGHAMADRAQQAADNVDSALRRTPEELGQARAGNRATVVESRELAWESGGPEGSGVRRASRRKEMDPYNESKWLRQAGVNYGHNSQHRWID</sequence>
<evidence type="ECO:0000313" key="3">
    <source>
        <dbReference type="Proteomes" id="UP000278143"/>
    </source>
</evidence>
<evidence type="ECO:0000313" key="2">
    <source>
        <dbReference type="EMBL" id="RKP25515.1"/>
    </source>
</evidence>
<dbReference type="EMBL" id="KZ989720">
    <property type="protein sequence ID" value="RKP25515.1"/>
    <property type="molecule type" value="Genomic_DNA"/>
</dbReference>
<feature type="region of interest" description="Disordered" evidence="1">
    <location>
        <begin position="45"/>
        <end position="84"/>
    </location>
</feature>
<dbReference type="OrthoDB" id="5595422at2759"/>
<proteinExistence type="predicted"/>
<evidence type="ECO:0000256" key="1">
    <source>
        <dbReference type="SAM" id="MobiDB-lite"/>
    </source>
</evidence>
<name>A0A4P9YZW7_9FUNG</name>
<gene>
    <name evidence="2" type="ORF">SYNPS1DRAFT_22534</name>
</gene>
<organism evidence="2 3">
    <name type="scientific">Syncephalis pseudoplumigaleata</name>
    <dbReference type="NCBI Taxonomy" id="1712513"/>
    <lineage>
        <taxon>Eukaryota</taxon>
        <taxon>Fungi</taxon>
        <taxon>Fungi incertae sedis</taxon>
        <taxon>Zoopagomycota</taxon>
        <taxon>Zoopagomycotina</taxon>
        <taxon>Zoopagomycetes</taxon>
        <taxon>Zoopagales</taxon>
        <taxon>Piptocephalidaceae</taxon>
        <taxon>Syncephalis</taxon>
    </lineage>
</organism>
<reference evidence="3" key="1">
    <citation type="journal article" date="2018" name="Nat. Microbiol.">
        <title>Leveraging single-cell genomics to expand the fungal tree of life.</title>
        <authorList>
            <person name="Ahrendt S.R."/>
            <person name="Quandt C.A."/>
            <person name="Ciobanu D."/>
            <person name="Clum A."/>
            <person name="Salamov A."/>
            <person name="Andreopoulos B."/>
            <person name="Cheng J.F."/>
            <person name="Woyke T."/>
            <person name="Pelin A."/>
            <person name="Henrissat B."/>
            <person name="Reynolds N.K."/>
            <person name="Benny G.L."/>
            <person name="Smith M.E."/>
            <person name="James T.Y."/>
            <person name="Grigoriev I.V."/>
        </authorList>
    </citation>
    <scope>NUCLEOTIDE SEQUENCE [LARGE SCALE GENOMIC DNA]</scope>
    <source>
        <strain evidence="3">Benny S71-1</strain>
    </source>
</reference>
<feature type="compositionally biased region" description="Basic and acidic residues" evidence="1">
    <location>
        <begin position="48"/>
        <end position="62"/>
    </location>
</feature>
<keyword evidence="3" id="KW-1185">Reference proteome</keyword>